<reference evidence="4" key="1">
    <citation type="submission" date="2017-09" db="EMBL/GenBank/DDBJ databases">
        <authorList>
            <person name="Shetty A S."/>
        </authorList>
    </citation>
    <scope>NUCLEOTIDE SEQUENCE [LARGE SCALE GENOMIC DNA]</scope>
</reference>
<protein>
    <recommendedName>
        <fullName evidence="2">Transcobalamin-like C-terminal domain-containing protein</fullName>
    </recommendedName>
</protein>
<sequence>MIRPETTNQKYSKKNTIRGRLLAFLLAFVLVLAVGCGSAKDGSEGSTGADGTAGGAGNVETLQDINEVPEDGVITKEQFATVAGQDRQVQFTGQTEDGISYVWTYDASKIQNPEDQNLKINFTTEGLDEIKKQANNANDALMMTMNGKGVISVPTLQVTLPSAWESDTGLLLKEQGGNLAKMSDVTIAADMENGSTVLTMNVSTLDGDCYVVGGITGTQNKGADGANDAVGSSGGSSVSGSGNSSSSGNSSDTGSGDSSDGDVKNSESSATVHTCTISISCSTILNNMGNLTAGKEEFVPSNGQILAPSTIEFTEGESVHDVLKRVCKEAGIHMESTYTPMYDTAYVEGINQLYEFDCGELSGWMYNVNGWFPNYGCSKYKVEDGDVINWVYTCNLGKDVGDNSMY</sequence>
<evidence type="ECO:0000259" key="2">
    <source>
        <dbReference type="Pfam" id="PF14478"/>
    </source>
</evidence>
<feature type="compositionally biased region" description="Low complexity" evidence="1">
    <location>
        <begin position="222"/>
        <end position="258"/>
    </location>
</feature>
<proteinExistence type="predicted"/>
<organism evidence="3 4">
    <name type="scientific">Anaerobutyricum hallii</name>
    <dbReference type="NCBI Taxonomy" id="39488"/>
    <lineage>
        <taxon>Bacteria</taxon>
        <taxon>Bacillati</taxon>
        <taxon>Bacillota</taxon>
        <taxon>Clostridia</taxon>
        <taxon>Lachnospirales</taxon>
        <taxon>Lachnospiraceae</taxon>
        <taxon>Anaerobutyricum</taxon>
    </lineage>
</organism>
<accession>A0A285PXE7</accession>
<evidence type="ECO:0000256" key="1">
    <source>
        <dbReference type="SAM" id="MobiDB-lite"/>
    </source>
</evidence>
<dbReference type="AlphaFoldDB" id="A0A285PXE7"/>
<keyword evidence="4" id="KW-1185">Reference proteome</keyword>
<evidence type="ECO:0000313" key="3">
    <source>
        <dbReference type="EMBL" id="SOB72655.1"/>
    </source>
</evidence>
<dbReference type="Proteomes" id="UP000217549">
    <property type="component" value="Chromosome I"/>
</dbReference>
<feature type="region of interest" description="Disordered" evidence="1">
    <location>
        <begin position="221"/>
        <end position="267"/>
    </location>
</feature>
<name>A0A285PXE7_9FIRM</name>
<dbReference type="KEGG" id="ehl:EHLA_2022"/>
<dbReference type="Gene3D" id="2.170.130.30">
    <property type="match status" value="1"/>
</dbReference>
<dbReference type="EMBL" id="LT907978">
    <property type="protein sequence ID" value="SOB72655.1"/>
    <property type="molecule type" value="Genomic_DNA"/>
</dbReference>
<dbReference type="InterPro" id="IPR027954">
    <property type="entry name" value="Transcobalamin-like_C"/>
</dbReference>
<dbReference type="Pfam" id="PF14478">
    <property type="entry name" value="DUF4430"/>
    <property type="match status" value="1"/>
</dbReference>
<evidence type="ECO:0000313" key="4">
    <source>
        <dbReference type="Proteomes" id="UP000217549"/>
    </source>
</evidence>
<feature type="domain" description="Transcobalamin-like C-terminal" evidence="2">
    <location>
        <begin position="316"/>
        <end position="393"/>
    </location>
</feature>
<dbReference type="RefSeq" id="WP_173854284.1">
    <property type="nucleotide sequence ID" value="NZ_LT907978.1"/>
</dbReference>
<gene>
    <name evidence="3" type="ORF">EHLA_2022</name>
</gene>